<dbReference type="KEGG" id="bte:BTH_I1917"/>
<sequence>MRVMSAPFAMIWNIACIARPHDQSCIGSSRGASRSGNVINTPARNGCGSRARPGFAS</sequence>
<dbReference type="Proteomes" id="UP000001930">
    <property type="component" value="Chromosome I"/>
</dbReference>
<organism evidence="2 3">
    <name type="scientific">Burkholderia thailandensis (strain ATCC 700388 / DSM 13276 / CCUG 48851 / CIP 106301 / E264)</name>
    <dbReference type="NCBI Taxonomy" id="271848"/>
    <lineage>
        <taxon>Bacteria</taxon>
        <taxon>Pseudomonadati</taxon>
        <taxon>Pseudomonadota</taxon>
        <taxon>Betaproteobacteria</taxon>
        <taxon>Burkholderiales</taxon>
        <taxon>Burkholderiaceae</taxon>
        <taxon>Burkholderia</taxon>
        <taxon>pseudomallei group</taxon>
    </lineage>
</organism>
<accession>Q2SXA2</accession>
<dbReference type="EMBL" id="CP000086">
    <property type="protein sequence ID" value="ABC38121.1"/>
    <property type="molecule type" value="Genomic_DNA"/>
</dbReference>
<protein>
    <submittedName>
        <fullName evidence="2">Uncharacterized protein</fullName>
    </submittedName>
</protein>
<dbReference type="AlphaFoldDB" id="Q2SXA2"/>
<evidence type="ECO:0000313" key="2">
    <source>
        <dbReference type="EMBL" id="ABC38121.1"/>
    </source>
</evidence>
<gene>
    <name evidence="2" type="ordered locus">BTH_I1917</name>
</gene>
<evidence type="ECO:0000313" key="3">
    <source>
        <dbReference type="Proteomes" id="UP000001930"/>
    </source>
</evidence>
<name>Q2SXA2_BURTA</name>
<dbReference type="HOGENOM" id="CLU_2987894_0_0_4"/>
<keyword evidence="3" id="KW-1185">Reference proteome</keyword>
<feature type="compositionally biased region" description="Polar residues" evidence="1">
    <location>
        <begin position="27"/>
        <end position="43"/>
    </location>
</feature>
<evidence type="ECO:0000256" key="1">
    <source>
        <dbReference type="SAM" id="MobiDB-lite"/>
    </source>
</evidence>
<feature type="region of interest" description="Disordered" evidence="1">
    <location>
        <begin position="27"/>
        <end position="57"/>
    </location>
</feature>
<proteinExistence type="predicted"/>
<reference evidence="2 3" key="1">
    <citation type="journal article" date="2005" name="BMC Genomics">
        <title>Bacterial genome adaptation to niches: divergence of the potential virulence genes in three Burkholderia species of different survival strategies.</title>
        <authorList>
            <person name="Kim H.S."/>
            <person name="Schell M.A."/>
            <person name="Yu Y."/>
            <person name="Ulrich R.L."/>
            <person name="Sarria S.H."/>
            <person name="Nierman W.C."/>
            <person name="DeShazer D."/>
        </authorList>
    </citation>
    <scope>NUCLEOTIDE SEQUENCE [LARGE SCALE GENOMIC DNA]</scope>
    <source>
        <strain evidence="3">ATCC 700388 / DSM 13276 / CCUG 48851 / CIP 106301 / E264</strain>
    </source>
</reference>